<dbReference type="InterPro" id="IPR007325">
    <property type="entry name" value="KFase/CYL"/>
</dbReference>
<evidence type="ECO:0000256" key="1">
    <source>
        <dbReference type="ARBA" id="ARBA00007865"/>
    </source>
</evidence>
<dbReference type="AlphaFoldDB" id="A0A9W4J5P3"/>
<name>A0A9W4J5P3_9EURO</name>
<comment type="caution">
    <text evidence="2">The sequence shown here is derived from an EMBL/GenBank/DDBJ whole genome shotgun (WGS) entry which is preliminary data.</text>
</comment>
<evidence type="ECO:0008006" key="4">
    <source>
        <dbReference type="Google" id="ProtNLM"/>
    </source>
</evidence>
<dbReference type="GO" id="GO:0019441">
    <property type="term" value="P:L-tryptophan catabolic process to kynurenine"/>
    <property type="evidence" value="ECO:0007669"/>
    <property type="project" value="InterPro"/>
</dbReference>
<reference evidence="2" key="1">
    <citation type="submission" date="2021-07" db="EMBL/GenBank/DDBJ databases">
        <authorList>
            <person name="Branca A.L. A."/>
        </authorList>
    </citation>
    <scope>NUCLEOTIDE SEQUENCE</scope>
</reference>
<dbReference type="PANTHER" id="PTHR34861:SF11">
    <property type="entry name" value="CYCLASE"/>
    <property type="match status" value="1"/>
</dbReference>
<gene>
    <name evidence="2" type="ORF">PSALAMII_LOCUS5238</name>
</gene>
<comment type="similarity">
    <text evidence="1">Belongs to the Cyclase 1 superfamily.</text>
</comment>
<protein>
    <recommendedName>
        <fullName evidence="4">Cyclase</fullName>
    </recommendedName>
</protein>
<dbReference type="EMBL" id="CAJVPG010000222">
    <property type="protein sequence ID" value="CAG8376046.1"/>
    <property type="molecule type" value="Genomic_DNA"/>
</dbReference>
<dbReference type="Gene3D" id="3.50.30.50">
    <property type="entry name" value="Putative cyclase"/>
    <property type="match status" value="1"/>
</dbReference>
<sequence length="369" mass="40851">MTISMTSVHLGPKDGYHTAKANAHANMTAYVTRPRFDDLPLHPSHPKGSAWGLWGADDERGTLNLLTEDVVRAASSEVSLGKVVSLNLPLNVPLRPMNPRRKKCSHTIVAKGHANDDEVFIPSSWGLLSSSSNFVLIFSQIDINTQSSSHWDGLRHFPYSKSKLFYNGTTQDEISGPQASTKIGVQNLARNPIVSRGVLIDWYSYAKRENLPLSPFTNSEIPLSHLQRIAVEQGVTFRRGDILLIRTGWTAAYHLLTDEEKERLGGRDDRASVGVETTEESLRWHWEQGFAAVASDTVAYEAWPSPKAWGVSMHEVFLSGWGMPIGECWDLETLSQLCQELGRWTFMLTSQPLDLPGGVASPANATAIF</sequence>
<evidence type="ECO:0000313" key="3">
    <source>
        <dbReference type="Proteomes" id="UP001152649"/>
    </source>
</evidence>
<dbReference type="OrthoDB" id="10050244at2759"/>
<accession>A0A9W4J5P3</accession>
<organism evidence="2 3">
    <name type="scientific">Penicillium salamii</name>
    <dbReference type="NCBI Taxonomy" id="1612424"/>
    <lineage>
        <taxon>Eukaryota</taxon>
        <taxon>Fungi</taxon>
        <taxon>Dikarya</taxon>
        <taxon>Ascomycota</taxon>
        <taxon>Pezizomycotina</taxon>
        <taxon>Eurotiomycetes</taxon>
        <taxon>Eurotiomycetidae</taxon>
        <taxon>Eurotiales</taxon>
        <taxon>Aspergillaceae</taxon>
        <taxon>Penicillium</taxon>
    </lineage>
</organism>
<dbReference type="SUPFAM" id="SSF102198">
    <property type="entry name" value="Putative cyclase"/>
    <property type="match status" value="1"/>
</dbReference>
<dbReference type="Proteomes" id="UP001152649">
    <property type="component" value="Unassembled WGS sequence"/>
</dbReference>
<keyword evidence="3" id="KW-1185">Reference proteome</keyword>
<dbReference type="InterPro" id="IPR037175">
    <property type="entry name" value="KFase_sf"/>
</dbReference>
<dbReference type="Pfam" id="PF04199">
    <property type="entry name" value="Cyclase"/>
    <property type="match status" value="1"/>
</dbReference>
<dbReference type="GO" id="GO:0004061">
    <property type="term" value="F:arylformamidase activity"/>
    <property type="evidence" value="ECO:0007669"/>
    <property type="project" value="InterPro"/>
</dbReference>
<evidence type="ECO:0000313" key="2">
    <source>
        <dbReference type="EMBL" id="CAG8376046.1"/>
    </source>
</evidence>
<proteinExistence type="inferred from homology"/>
<dbReference type="PANTHER" id="PTHR34861">
    <property type="match status" value="1"/>
</dbReference>